<feature type="non-terminal residue" evidence="1">
    <location>
        <position position="1"/>
    </location>
</feature>
<reference evidence="1 2" key="1">
    <citation type="journal article" date="2023" name="Sci. Data">
        <title>Genome assembly of the Korean intertidal mud-creeper Batillaria attramentaria.</title>
        <authorList>
            <person name="Patra A.K."/>
            <person name="Ho P.T."/>
            <person name="Jun S."/>
            <person name="Lee S.J."/>
            <person name="Kim Y."/>
            <person name="Won Y.J."/>
        </authorList>
    </citation>
    <scope>NUCLEOTIDE SEQUENCE [LARGE SCALE GENOMIC DNA]</scope>
    <source>
        <strain evidence="1">Wonlab-2016</strain>
    </source>
</reference>
<name>A0ABD0JC66_9CAEN</name>
<dbReference type="Proteomes" id="UP001519460">
    <property type="component" value="Unassembled WGS sequence"/>
</dbReference>
<dbReference type="EMBL" id="JACVVK020000516">
    <property type="protein sequence ID" value="KAK7469476.1"/>
    <property type="molecule type" value="Genomic_DNA"/>
</dbReference>
<gene>
    <name evidence="1" type="ORF">BaRGS_00036497</name>
</gene>
<comment type="caution">
    <text evidence="1">The sequence shown here is derived from an EMBL/GenBank/DDBJ whole genome shotgun (WGS) entry which is preliminary data.</text>
</comment>
<keyword evidence="2" id="KW-1185">Reference proteome</keyword>
<proteinExistence type="predicted"/>
<accession>A0ABD0JC66</accession>
<sequence length="76" mass="8204">RKRDVSRSAGSRDWSSPSAAISVDLANDDLPLSDQAAHPRMDSLCCPLEEDVVQFVGGVRLVDPGDRVLDVIIQSV</sequence>
<dbReference type="AlphaFoldDB" id="A0ABD0JC66"/>
<organism evidence="1 2">
    <name type="scientific">Batillaria attramentaria</name>
    <dbReference type="NCBI Taxonomy" id="370345"/>
    <lineage>
        <taxon>Eukaryota</taxon>
        <taxon>Metazoa</taxon>
        <taxon>Spiralia</taxon>
        <taxon>Lophotrochozoa</taxon>
        <taxon>Mollusca</taxon>
        <taxon>Gastropoda</taxon>
        <taxon>Caenogastropoda</taxon>
        <taxon>Sorbeoconcha</taxon>
        <taxon>Cerithioidea</taxon>
        <taxon>Batillariidae</taxon>
        <taxon>Batillaria</taxon>
    </lineage>
</organism>
<evidence type="ECO:0000313" key="1">
    <source>
        <dbReference type="EMBL" id="KAK7469476.1"/>
    </source>
</evidence>
<evidence type="ECO:0000313" key="2">
    <source>
        <dbReference type="Proteomes" id="UP001519460"/>
    </source>
</evidence>
<protein>
    <submittedName>
        <fullName evidence="1">Uncharacterized protein</fullName>
    </submittedName>
</protein>